<organism evidence="5 6">
    <name type="scientific">Flagellimonas algicola</name>
    <dbReference type="NCBI Taxonomy" id="2583815"/>
    <lineage>
        <taxon>Bacteria</taxon>
        <taxon>Pseudomonadati</taxon>
        <taxon>Bacteroidota</taxon>
        <taxon>Flavobacteriia</taxon>
        <taxon>Flavobacteriales</taxon>
        <taxon>Flavobacteriaceae</taxon>
        <taxon>Flagellimonas</taxon>
    </lineage>
</organism>
<gene>
    <name evidence="5" type="ORF">FGG15_11340</name>
</gene>
<evidence type="ECO:0000256" key="2">
    <source>
        <dbReference type="ARBA" id="ARBA00023145"/>
    </source>
</evidence>
<reference evidence="5 6" key="1">
    <citation type="submission" date="2019-05" db="EMBL/GenBank/DDBJ databases">
        <title>Flagellimonas sp. AsT0115, sp. nov., isolated from a marine red algae, Asparagopsis taxiformis.</title>
        <authorList>
            <person name="Kim J."/>
            <person name="Jeong S.E."/>
            <person name="Jeon C.O."/>
        </authorList>
    </citation>
    <scope>NUCLEOTIDE SEQUENCE [LARGE SCALE GENOMIC DNA]</scope>
    <source>
        <strain evidence="5 6">AsT0115</strain>
    </source>
</reference>
<dbReference type="Proteomes" id="UP000751614">
    <property type="component" value="Unassembled WGS sequence"/>
</dbReference>
<evidence type="ECO:0000313" key="5">
    <source>
        <dbReference type="EMBL" id="TMU54787.1"/>
    </source>
</evidence>
<comment type="caution">
    <text evidence="5">The sequence shown here is derived from an EMBL/GenBank/DDBJ whole genome shotgun (WGS) entry which is preliminary data.</text>
</comment>
<dbReference type="PANTHER" id="PTHR10067">
    <property type="entry name" value="PHOSPHATIDYLSERINE DECARBOXYLASE"/>
    <property type="match status" value="1"/>
</dbReference>
<dbReference type="InterPro" id="IPR003817">
    <property type="entry name" value="PS_Dcarbxylase"/>
</dbReference>
<evidence type="ECO:0000313" key="6">
    <source>
        <dbReference type="Proteomes" id="UP000751614"/>
    </source>
</evidence>
<evidence type="ECO:0000256" key="1">
    <source>
        <dbReference type="ARBA" id="ARBA00022793"/>
    </source>
</evidence>
<keyword evidence="1" id="KW-0210">Decarboxylase</keyword>
<proteinExistence type="predicted"/>
<evidence type="ECO:0000256" key="4">
    <source>
        <dbReference type="ARBA" id="ARBA00023317"/>
    </source>
</evidence>
<evidence type="ECO:0000256" key="3">
    <source>
        <dbReference type="ARBA" id="ARBA00023239"/>
    </source>
</evidence>
<keyword evidence="6" id="KW-1185">Reference proteome</keyword>
<sequence length="387" mass="43711">MNATMKKQVHWNLVFLFLFVGLQTGLWAQEDCKPVSELKQLYTTDKDFKQTVDKMFKNVHPLPDGSTNPWKGKDVEDLYAFLNEWFYFLPMTDDGLDRIIEFSFLYYKNPDGMQFILEEPGLSWSLDFVEERGKFMDSEASTKKVDKWLSNPNLGHEDFVYPEGGFTSFNHFFTRDLKPGARPITAIDDNSVLVSPADGVINMINNDVQMDSKLPTKAGMTLSLKELLGNSKFAEKFVGGKAMAVFLLPTNYHHFHAPISGIMVESNEEVGDRLFGMPDILDIINDGNVAYNKDYSVFQNFKHGYYIIDTKEFGHIAMIPIGLQTIGSVVFEEKFKNIKSTAPVQVYKGDKLGHFAYGGSTVLLLFEKGKLGGISINLGQKIGDLHN</sequence>
<keyword evidence="4" id="KW-0670">Pyruvate</keyword>
<protein>
    <submittedName>
        <fullName evidence="5">Phosphatidylserine decarboxylase</fullName>
    </submittedName>
</protein>
<name>A0ABY2WJR9_9FLAO</name>
<accession>A0ABY2WJR9</accession>
<dbReference type="EMBL" id="VCNI01000002">
    <property type="protein sequence ID" value="TMU54787.1"/>
    <property type="molecule type" value="Genomic_DNA"/>
</dbReference>
<dbReference type="Pfam" id="PF02666">
    <property type="entry name" value="PS_Dcarbxylase"/>
    <property type="match status" value="1"/>
</dbReference>
<keyword evidence="3" id="KW-0456">Lyase</keyword>
<keyword evidence="2" id="KW-0865">Zymogen</keyword>